<accession>A0A4Z1D4E7</accession>
<feature type="compositionally biased region" description="Acidic residues" evidence="1">
    <location>
        <begin position="21"/>
        <end position="37"/>
    </location>
</feature>
<evidence type="ECO:0000256" key="1">
    <source>
        <dbReference type="SAM" id="MobiDB-lite"/>
    </source>
</evidence>
<proteinExistence type="predicted"/>
<feature type="region of interest" description="Disordered" evidence="1">
    <location>
        <begin position="1"/>
        <end position="37"/>
    </location>
</feature>
<dbReference type="RefSeq" id="WP_135786352.1">
    <property type="nucleotide sequence ID" value="NZ_SRRT01000004.1"/>
</dbReference>
<dbReference type="Proteomes" id="UP000298159">
    <property type="component" value="Unassembled WGS sequence"/>
</dbReference>
<dbReference type="EMBL" id="SRRT01000004">
    <property type="protein sequence ID" value="TGN76672.1"/>
    <property type="molecule type" value="Genomic_DNA"/>
</dbReference>
<dbReference type="GeneID" id="95449097"/>
<protein>
    <submittedName>
        <fullName evidence="2">Uncharacterized protein</fullName>
    </submittedName>
</protein>
<organism evidence="2 3">
    <name type="scientific">Streptomyces bauhiniae</name>
    <dbReference type="NCBI Taxonomy" id="2340725"/>
    <lineage>
        <taxon>Bacteria</taxon>
        <taxon>Bacillati</taxon>
        <taxon>Actinomycetota</taxon>
        <taxon>Actinomycetes</taxon>
        <taxon>Kitasatosporales</taxon>
        <taxon>Streptomycetaceae</taxon>
        <taxon>Streptomyces</taxon>
    </lineage>
</organism>
<reference evidence="2 3" key="1">
    <citation type="submission" date="2019-04" db="EMBL/GenBank/DDBJ databases">
        <title>Streptomyces sp. nov. Bv016 isolated from bark of Buahinia variegata.</title>
        <authorList>
            <person name="Kanchanasin P."/>
            <person name="Tanasupawat S."/>
            <person name="Yuki M."/>
            <person name="Kudo T."/>
        </authorList>
    </citation>
    <scope>NUCLEOTIDE SEQUENCE [LARGE SCALE GENOMIC DNA]</scope>
    <source>
        <strain evidence="2 3">Bv016</strain>
    </source>
</reference>
<feature type="compositionally biased region" description="Basic and acidic residues" evidence="1">
    <location>
        <begin position="78"/>
        <end position="90"/>
    </location>
</feature>
<name>A0A4Z1D4E7_9ACTN</name>
<evidence type="ECO:0000313" key="3">
    <source>
        <dbReference type="Proteomes" id="UP000298159"/>
    </source>
</evidence>
<feature type="region of interest" description="Disordered" evidence="1">
    <location>
        <begin position="64"/>
        <end position="90"/>
    </location>
</feature>
<dbReference type="AlphaFoldDB" id="A0A4Z1D4E7"/>
<sequence>MTPEEGASPAELPGLTSDVSEPPEEEPPSPETEPDISELIDALGGPARLAGSFVYAPNGNINAGAVHGGQRVHNSTANERRRPREGRVREGPIPQSEVRAAAFGFAQPDWFGSALAKLEKGPLFLAGRPGTGRRTAAFNLLRKSCGEGAPLRALDSVTELDRWQPTDASARGYLMDGLFPSRPIGPGVLGHVRSLLTKADARMVVVLPDDAALLRRLEQDLHVSPTVCVPPSPARVFGSHFEQMVPEQRERERLLSALNPRHNLGDLLVPELVPAEVVELVTAIVTADGDPNALGDLAARLSYRAEREVPELLAKLGGDPDVLAFLLAVCVYEGADHRLVREEADRLLRLSQDRLKAVLPASDAQGAEKAERPNPDFVFRRSMTELLHAVRAVRQEREIRTEGAYAHSVEAVVFVRHRQAEAVLRHVWREYGQLSELLVEWLREVNRSGELTRSVGEVMGRAASWGGGRRALRHVQALAESDRVTSRLVAANALGIAAEDPVLVAEVRYRLQRWSLAADFRLRTTVAYACGADFGLSRPDLALRLLHTLLLGARDRPDREGHGDDGRVLLALRVAIVSLFQAGNEAKVFGQLLEWLGAEQCDAEQVLSVFGQLLQYPQWFMGKLANRTHEATMIVEIIRRALNTESSFDGTCAALLRWADWGRWNETLSQAVENLFSALANSMRFGEFRLFVEMDETGADGWAGLDTARDALNRWRAGERREAA</sequence>
<gene>
    <name evidence="2" type="ORF">E5083_15960</name>
</gene>
<comment type="caution">
    <text evidence="2">The sequence shown here is derived from an EMBL/GenBank/DDBJ whole genome shotgun (WGS) entry which is preliminary data.</text>
</comment>
<keyword evidence="3" id="KW-1185">Reference proteome</keyword>
<evidence type="ECO:0000313" key="2">
    <source>
        <dbReference type="EMBL" id="TGN76672.1"/>
    </source>
</evidence>